<dbReference type="Gene3D" id="3.60.10.10">
    <property type="entry name" value="Endonuclease/exonuclease/phosphatase"/>
    <property type="match status" value="1"/>
</dbReference>
<name>A0A1R1PQK5_ZANCU</name>
<dbReference type="GO" id="GO:0004439">
    <property type="term" value="F:phosphatidylinositol-4,5-bisphosphate 5-phosphatase activity"/>
    <property type="evidence" value="ECO:0007669"/>
    <property type="project" value="TreeGrafter"/>
</dbReference>
<gene>
    <name evidence="4" type="ORF">AX774_g2121</name>
    <name evidence="3" type="ORF">AX774_g3257</name>
</gene>
<feature type="domain" description="Inositol polyphosphate-related phosphatase" evidence="2">
    <location>
        <begin position="3"/>
        <end position="224"/>
    </location>
</feature>
<protein>
    <submittedName>
        <fullName evidence="3">Putative inositol polyphosphate 5-phosphatase</fullName>
    </submittedName>
</protein>
<dbReference type="InterPro" id="IPR046985">
    <property type="entry name" value="IP5"/>
</dbReference>
<sequence>MIVNDTALLFSNWHLSAGQSSTSKGSRVDDIVNIVKQTRFQQLNSSVIEYQGIELPRIGDGLPYWLTQQLYELGNISNDYFVDGGDGSMFLDYAAVVVGGDLNFRLDDIDYTTAVLKIKQKDQYADSIGELYRDHDQLYKLMNGKDQDKVLTFYGFREQEIGFDPTYKFDVNDPENTYDTSEKRRVPAFCDRVLYRGGSYLFHTAGAQSRQHSKKYSLEFSKYSTSNLPGNDAPPAPNTTSYSYSYQKQNINTYNSNGKPPPPPPPPPAKPDSTKKPKVLYTPRSSISSINSNSQPQHKPPPPPPRSSQKPTPLPPTSSISSTSTENPTPTSAQATSSAVNELCTPGYSNLDPLDFYYNNGHMVPSSAYSSYPKYIQSDHKPISQNFALTTNIIDRNKRKLLVGNTVKSFISNQYSKLVSVAKVNYLLNVFGADNVAYTERDARNWLVKNDGNLDNLVL</sequence>
<evidence type="ECO:0000313" key="4">
    <source>
        <dbReference type="EMBL" id="OMH84364.1"/>
    </source>
</evidence>
<dbReference type="EMBL" id="LSSK01000208">
    <property type="protein sequence ID" value="OMH84364.1"/>
    <property type="molecule type" value="Genomic_DNA"/>
</dbReference>
<feature type="region of interest" description="Disordered" evidence="1">
    <location>
        <begin position="251"/>
        <end position="338"/>
    </location>
</feature>
<evidence type="ECO:0000256" key="1">
    <source>
        <dbReference type="SAM" id="MobiDB-lite"/>
    </source>
</evidence>
<reference evidence="5" key="2">
    <citation type="submission" date="2017-01" db="EMBL/GenBank/DDBJ databases">
        <authorList>
            <person name="Wang Y."/>
            <person name="White M."/>
            <person name="Kvist S."/>
            <person name="Moncalvo J.-M."/>
        </authorList>
    </citation>
    <scope>NUCLEOTIDE SEQUENCE [LARGE SCALE GENOMIC DNA]</scope>
    <source>
        <strain evidence="5">COL-18-3</strain>
    </source>
</reference>
<keyword evidence="5" id="KW-1185">Reference proteome</keyword>
<evidence type="ECO:0000313" key="3">
    <source>
        <dbReference type="EMBL" id="OMH83238.1"/>
    </source>
</evidence>
<dbReference type="OrthoDB" id="2248459at2759"/>
<dbReference type="PANTHER" id="PTHR11200">
    <property type="entry name" value="INOSITOL 5-PHOSPHATASE"/>
    <property type="match status" value="1"/>
</dbReference>
<dbReference type="Pfam" id="PF22669">
    <property type="entry name" value="Exo_endo_phos2"/>
    <property type="match status" value="1"/>
</dbReference>
<accession>A0A1R1PQK5</accession>
<evidence type="ECO:0000259" key="2">
    <source>
        <dbReference type="Pfam" id="PF22669"/>
    </source>
</evidence>
<dbReference type="PANTHER" id="PTHR11200:SF240">
    <property type="entry name" value="INOSITOL POLYPHOSPHATE 5-PHOSPHATASE C9G1.10C-RELATED"/>
    <property type="match status" value="1"/>
</dbReference>
<dbReference type="GO" id="GO:0046856">
    <property type="term" value="P:phosphatidylinositol dephosphorylation"/>
    <property type="evidence" value="ECO:0007669"/>
    <property type="project" value="InterPro"/>
</dbReference>
<dbReference type="Proteomes" id="UP000188320">
    <property type="component" value="Unassembled WGS sequence"/>
</dbReference>
<dbReference type="SUPFAM" id="SSF56219">
    <property type="entry name" value="DNase I-like"/>
    <property type="match status" value="1"/>
</dbReference>
<feature type="compositionally biased region" description="Pro residues" evidence="1">
    <location>
        <begin position="298"/>
        <end position="316"/>
    </location>
</feature>
<dbReference type="EMBL" id="LSSK01000469">
    <property type="protein sequence ID" value="OMH83238.1"/>
    <property type="molecule type" value="Genomic_DNA"/>
</dbReference>
<organism evidence="3 5">
    <name type="scientific">Zancudomyces culisetae</name>
    <name type="common">Gut fungus</name>
    <name type="synonym">Smittium culisetae</name>
    <dbReference type="NCBI Taxonomy" id="1213189"/>
    <lineage>
        <taxon>Eukaryota</taxon>
        <taxon>Fungi</taxon>
        <taxon>Fungi incertae sedis</taxon>
        <taxon>Zoopagomycota</taxon>
        <taxon>Kickxellomycotina</taxon>
        <taxon>Harpellomycetes</taxon>
        <taxon>Harpellales</taxon>
        <taxon>Legeriomycetaceae</taxon>
        <taxon>Zancudomyces</taxon>
    </lineage>
</organism>
<comment type="caution">
    <text evidence="3">The sequence shown here is derived from an EMBL/GenBank/DDBJ whole genome shotgun (WGS) entry which is preliminary data.</text>
</comment>
<feature type="compositionally biased region" description="Low complexity" evidence="1">
    <location>
        <begin position="285"/>
        <end position="297"/>
    </location>
</feature>
<evidence type="ECO:0000313" key="5">
    <source>
        <dbReference type="Proteomes" id="UP000188320"/>
    </source>
</evidence>
<dbReference type="InterPro" id="IPR000300">
    <property type="entry name" value="IPPc"/>
</dbReference>
<feature type="compositionally biased region" description="Low complexity" evidence="1">
    <location>
        <begin position="317"/>
        <end position="332"/>
    </location>
</feature>
<feature type="compositionally biased region" description="Pro residues" evidence="1">
    <location>
        <begin position="259"/>
        <end position="270"/>
    </location>
</feature>
<dbReference type="InterPro" id="IPR036691">
    <property type="entry name" value="Endo/exonu/phosph_ase_sf"/>
</dbReference>
<reference evidence="3" key="1">
    <citation type="submission" date="2017-01" db="EMBL/GenBank/DDBJ databases">
        <authorList>
            <person name="Mah S.A."/>
            <person name="Swanson W.J."/>
            <person name="Moy G.W."/>
            <person name="Vacquier V.D."/>
        </authorList>
    </citation>
    <scope>NUCLEOTIDE SEQUENCE [LARGE SCALE GENOMIC DNA]</scope>
    <source>
        <strain evidence="3">COL-18-3</strain>
    </source>
</reference>
<dbReference type="AlphaFoldDB" id="A0A1R1PQK5"/>
<proteinExistence type="predicted"/>